<dbReference type="Proteomes" id="UP000554482">
    <property type="component" value="Unassembled WGS sequence"/>
</dbReference>
<evidence type="ECO:0000313" key="4">
    <source>
        <dbReference type="Proteomes" id="UP000554482"/>
    </source>
</evidence>
<keyword evidence="1" id="KW-0106">Calcium</keyword>
<dbReference type="Gene3D" id="1.10.238.10">
    <property type="entry name" value="EF-hand"/>
    <property type="match status" value="1"/>
</dbReference>
<reference evidence="3 4" key="1">
    <citation type="submission" date="2020-06" db="EMBL/GenBank/DDBJ databases">
        <title>Transcriptomic and genomic resources for Thalictrum thalictroides and T. hernandezii: Facilitating candidate gene discovery in an emerging model plant lineage.</title>
        <authorList>
            <person name="Arias T."/>
            <person name="Riano-Pachon D.M."/>
            <person name="Di Stilio V.S."/>
        </authorList>
    </citation>
    <scope>NUCLEOTIDE SEQUENCE [LARGE SCALE GENOMIC DNA]</scope>
    <source>
        <strain evidence="4">cv. WT478/WT964</strain>
        <tissue evidence="3">Leaves</tissue>
    </source>
</reference>
<proteinExistence type="predicted"/>
<keyword evidence="4" id="KW-1185">Reference proteome</keyword>
<dbReference type="InterPro" id="IPR044205">
    <property type="entry name" value="KIC/PBP1/KRP1"/>
</dbReference>
<evidence type="ECO:0000256" key="1">
    <source>
        <dbReference type="ARBA" id="ARBA00022837"/>
    </source>
</evidence>
<name>A0A7J6WNR1_THATH</name>
<protein>
    <submittedName>
        <fullName evidence="3">Calcium-binding protein kic</fullName>
    </submittedName>
</protein>
<dbReference type="EMBL" id="JABWDY010013112">
    <property type="protein sequence ID" value="KAF5198568.1"/>
    <property type="molecule type" value="Genomic_DNA"/>
</dbReference>
<accession>A0A7J6WNR1</accession>
<dbReference type="PANTHER" id="PTHR47319">
    <property type="entry name" value="CALCIUM-BINDING PROTEIN KIC"/>
    <property type="match status" value="1"/>
</dbReference>
<dbReference type="GO" id="GO:0005509">
    <property type="term" value="F:calcium ion binding"/>
    <property type="evidence" value="ECO:0007669"/>
    <property type="project" value="InterPro"/>
</dbReference>
<gene>
    <name evidence="3" type="ORF">FRX31_011842</name>
</gene>
<dbReference type="OrthoDB" id="343296at2759"/>
<dbReference type="AlphaFoldDB" id="A0A7J6WNR1"/>
<dbReference type="PROSITE" id="PS50222">
    <property type="entry name" value="EF_HAND_2"/>
    <property type="match status" value="1"/>
</dbReference>
<dbReference type="SUPFAM" id="SSF47473">
    <property type="entry name" value="EF-hand"/>
    <property type="match status" value="1"/>
</dbReference>
<evidence type="ECO:0000313" key="3">
    <source>
        <dbReference type="EMBL" id="KAF5198568.1"/>
    </source>
</evidence>
<dbReference type="InterPro" id="IPR011992">
    <property type="entry name" value="EF-hand-dom_pair"/>
</dbReference>
<organism evidence="3 4">
    <name type="scientific">Thalictrum thalictroides</name>
    <name type="common">Rue-anemone</name>
    <name type="synonym">Anemone thalictroides</name>
    <dbReference type="NCBI Taxonomy" id="46969"/>
    <lineage>
        <taxon>Eukaryota</taxon>
        <taxon>Viridiplantae</taxon>
        <taxon>Streptophyta</taxon>
        <taxon>Embryophyta</taxon>
        <taxon>Tracheophyta</taxon>
        <taxon>Spermatophyta</taxon>
        <taxon>Magnoliopsida</taxon>
        <taxon>Ranunculales</taxon>
        <taxon>Ranunculaceae</taxon>
        <taxon>Thalictroideae</taxon>
        <taxon>Thalictrum</taxon>
    </lineage>
</organism>
<dbReference type="Pfam" id="PF13833">
    <property type="entry name" value="EF-hand_8"/>
    <property type="match status" value="1"/>
</dbReference>
<comment type="caution">
    <text evidence="3">The sequence shown here is derived from an EMBL/GenBank/DDBJ whole genome shotgun (WGS) entry which is preliminary data.</text>
</comment>
<dbReference type="InterPro" id="IPR002048">
    <property type="entry name" value="EF_hand_dom"/>
</dbReference>
<sequence>MADGQNSANMSTTTDVYEDLLPVMADKLDVESFMSELCAGFRLLADPVTKLITKDSLQRNSSFLGMEKMSSQELEAMVREGDLDGDGALNETEFCILMIRISPEMMDEAEVWLEKALLQEFNIKSV</sequence>
<feature type="domain" description="EF-hand" evidence="2">
    <location>
        <begin position="69"/>
        <end position="104"/>
    </location>
</feature>
<evidence type="ECO:0000259" key="2">
    <source>
        <dbReference type="PROSITE" id="PS50222"/>
    </source>
</evidence>
<dbReference type="PROSITE" id="PS00018">
    <property type="entry name" value="EF_HAND_1"/>
    <property type="match status" value="1"/>
</dbReference>
<dbReference type="InterPro" id="IPR018247">
    <property type="entry name" value="EF_Hand_1_Ca_BS"/>
</dbReference>
<dbReference type="PANTHER" id="PTHR47319:SF4">
    <property type="entry name" value="CALCIUM-BINDING PROTEIN KIC"/>
    <property type="match status" value="1"/>
</dbReference>